<comment type="similarity">
    <text evidence="2">Belongs to the IucA/IucC family.</text>
</comment>
<dbReference type="Pfam" id="PF06276">
    <property type="entry name" value="FhuF"/>
    <property type="match status" value="1"/>
</dbReference>
<evidence type="ECO:0000256" key="2">
    <source>
        <dbReference type="ARBA" id="ARBA00007832"/>
    </source>
</evidence>
<dbReference type="InterPro" id="IPR022770">
    <property type="entry name" value="IucA/IucC-like_C"/>
</dbReference>
<sequence>MTAPPLTDTCEAELLTRVLSALLREDVVGLRTKGTLTQRPDGPWIRLAATSDDALLLPVTEDGYQCEYAARLPLLVRESDGAELTSCDSVLSALRALAESQDQGGFDAFAEECRQTLATLRLHAATRTEVMDRIGNRIGLGGTLAYETLAARIDHPVYPTARGRSGLTEEQLRAYAPEFHPRFALRWLAVPRESVTLAGALPQSWPTPATLGLPGVRDTHVALPVHPLTVDALSAAGLPEGAVFSDRAHLEVVPTLSMRTVATVADPALHLKLPLATSTLGLRNKRTVKPGTLIDGAAGQRLLQAVIAREPRFRDTVLHADETTYAHAGHELLAVLCRRYPAGLDDSVVVPLAALLAEAPDGRPVVGHLADRFYGGDPLALLDALLTLLFDWQTTLFGYGIALESHQQNISVVLRPGNLRLLFKDNDGPRINTERLAAVLPGPWDFDDARIFGTDDGPVADVFATITVHLCAGSYAFGLTGHRQALLDLIRDRLTEAVDRLGGDAGAVLRARVLDAPRLPVKAMVTAGTLLSKERSGAADINKHYTTGPNYLLPGGGSA</sequence>
<organism evidence="5">
    <name type="scientific">Streptomyces sp. R28</name>
    <dbReference type="NCBI Taxonomy" id="3238628"/>
    <lineage>
        <taxon>Bacteria</taxon>
        <taxon>Bacillati</taxon>
        <taxon>Actinomycetota</taxon>
        <taxon>Actinomycetes</taxon>
        <taxon>Kitasatosporales</taxon>
        <taxon>Streptomycetaceae</taxon>
        <taxon>Streptomyces</taxon>
    </lineage>
</organism>
<comment type="pathway">
    <text evidence="1">Siderophore biosynthesis.</text>
</comment>
<evidence type="ECO:0000256" key="1">
    <source>
        <dbReference type="ARBA" id="ARBA00004924"/>
    </source>
</evidence>
<dbReference type="RefSeq" id="WP_369174716.1">
    <property type="nucleotide sequence ID" value="NZ_CP163439.1"/>
</dbReference>
<dbReference type="PANTHER" id="PTHR34384:SF5">
    <property type="entry name" value="L-2,3-DIAMINOPROPANOATE--CITRATE LIGASE"/>
    <property type="match status" value="1"/>
</dbReference>
<gene>
    <name evidence="5" type="ORF">AB5J49_45410</name>
</gene>
<dbReference type="InterPro" id="IPR007310">
    <property type="entry name" value="Aerobactin_biosyn_IucA/IucC_N"/>
</dbReference>
<reference evidence="5" key="1">
    <citation type="submission" date="2024-07" db="EMBL/GenBank/DDBJ databases">
        <authorList>
            <person name="Yu S.T."/>
        </authorList>
    </citation>
    <scope>NUCLEOTIDE SEQUENCE</scope>
    <source>
        <strain evidence="5">R28</strain>
    </source>
</reference>
<protein>
    <submittedName>
        <fullName evidence="5">IucA/IucC family protein</fullName>
    </submittedName>
</protein>
<dbReference type="InterPro" id="IPR037455">
    <property type="entry name" value="LucA/IucC-like"/>
</dbReference>
<evidence type="ECO:0000259" key="4">
    <source>
        <dbReference type="Pfam" id="PF06276"/>
    </source>
</evidence>
<dbReference type="Gene3D" id="1.10.510.40">
    <property type="match status" value="1"/>
</dbReference>
<dbReference type="AlphaFoldDB" id="A0AB39QEQ1"/>
<evidence type="ECO:0000313" key="5">
    <source>
        <dbReference type="EMBL" id="XDQ40010.1"/>
    </source>
</evidence>
<dbReference type="Pfam" id="PF04183">
    <property type="entry name" value="IucA_IucC"/>
    <property type="match status" value="1"/>
</dbReference>
<proteinExistence type="inferred from homology"/>
<dbReference type="PANTHER" id="PTHR34384">
    <property type="entry name" value="L-2,3-DIAMINOPROPANOATE--CITRATE LIGASE"/>
    <property type="match status" value="1"/>
</dbReference>
<feature type="domain" description="Aerobactin siderophore biosynthesis IucA/IucC-like C-terminal" evidence="4">
    <location>
        <begin position="396"/>
        <end position="523"/>
    </location>
</feature>
<evidence type="ECO:0000259" key="3">
    <source>
        <dbReference type="Pfam" id="PF04183"/>
    </source>
</evidence>
<dbReference type="EMBL" id="CP163439">
    <property type="protein sequence ID" value="XDQ40010.1"/>
    <property type="molecule type" value="Genomic_DNA"/>
</dbReference>
<name>A0AB39QEQ1_9ACTN</name>
<dbReference type="GO" id="GO:0016881">
    <property type="term" value="F:acid-amino acid ligase activity"/>
    <property type="evidence" value="ECO:0007669"/>
    <property type="project" value="UniProtKB-ARBA"/>
</dbReference>
<dbReference type="GO" id="GO:0019290">
    <property type="term" value="P:siderophore biosynthetic process"/>
    <property type="evidence" value="ECO:0007669"/>
    <property type="project" value="InterPro"/>
</dbReference>
<feature type="domain" description="Aerobactin siderophore biosynthesis IucA/IucC N-terminal" evidence="3">
    <location>
        <begin position="146"/>
        <end position="357"/>
    </location>
</feature>
<accession>A0AB39QEQ1</accession>